<dbReference type="Proteomes" id="UP000509448">
    <property type="component" value="Chromosome"/>
</dbReference>
<dbReference type="Pfam" id="PF00149">
    <property type="entry name" value="Metallophos"/>
    <property type="match status" value="1"/>
</dbReference>
<reference evidence="2 3" key="1">
    <citation type="journal article" date="2019" name="ISME J.">
        <title>Isolation and characterization of a thermophilic sulfur- and iron-reducing thaumarchaeote from a terrestrial acidic hot spring.</title>
        <authorList>
            <person name="Kato S."/>
            <person name="Itoh T."/>
            <person name="Yuki M."/>
            <person name="Nagamori M."/>
            <person name="Ohnishi M."/>
            <person name="Uematsu K."/>
            <person name="Suzuki K."/>
            <person name="Takashina T."/>
            <person name="Ohkuma M."/>
        </authorList>
    </citation>
    <scope>NUCLEOTIDE SEQUENCE [LARGE SCALE GENOMIC DNA]</scope>
    <source>
        <strain evidence="2 3">NAS-02</strain>
    </source>
</reference>
<gene>
    <name evidence="2" type="ORF">NAS2_0457</name>
</gene>
<dbReference type="PANTHER" id="PTHR39323:SF1">
    <property type="entry name" value="BLR1149 PROTEIN"/>
    <property type="match status" value="1"/>
</dbReference>
<dbReference type="InterPro" id="IPR004843">
    <property type="entry name" value="Calcineurin-like_PHP"/>
</dbReference>
<dbReference type="KEGG" id="ccai:NAS2_0457"/>
<dbReference type="SUPFAM" id="SSF56300">
    <property type="entry name" value="Metallo-dependent phosphatases"/>
    <property type="match status" value="1"/>
</dbReference>
<evidence type="ECO:0000313" key="3">
    <source>
        <dbReference type="Proteomes" id="UP000509448"/>
    </source>
</evidence>
<sequence>MRPWRFVVGHPALILEGDPRTLVVSDLHVGLEDELRRNGIFLPPQTQKVTGHIISLAGKSSARRLVMLGDVKHSVTGLSQYELRELHEMFSALIPVFDEIIIVPGNHDAGLTYMSLGPIKLARQGGIVLDVKGRKVGLAHGHTRVDFISASDLVVVGHNHLYVRGGPGRNYPVWVRCVDCGGLREVIVLPAFNELLGGAAVGDSEPRGPIMRAIVESGERAEIYTLDGYYLGNLSSLSSGLTLDAE</sequence>
<accession>A0A4P2VBD1</accession>
<dbReference type="PIRSF" id="PIRSF000887">
    <property type="entry name" value="Pesterase_MJ0037"/>
    <property type="match status" value="1"/>
</dbReference>
<dbReference type="PANTHER" id="PTHR39323">
    <property type="entry name" value="BLR1149 PROTEIN"/>
    <property type="match status" value="1"/>
</dbReference>
<dbReference type="Gene3D" id="3.60.21.10">
    <property type="match status" value="1"/>
</dbReference>
<dbReference type="AlphaFoldDB" id="A0A4P2VBD1"/>
<evidence type="ECO:0000313" key="2">
    <source>
        <dbReference type="EMBL" id="BBE41846.1"/>
    </source>
</evidence>
<dbReference type="GO" id="GO:0016787">
    <property type="term" value="F:hydrolase activity"/>
    <property type="evidence" value="ECO:0007669"/>
    <property type="project" value="InterPro"/>
</dbReference>
<organism evidence="2 3">
    <name type="scientific">Conexivisphaera calida</name>
    <dbReference type="NCBI Taxonomy" id="1874277"/>
    <lineage>
        <taxon>Archaea</taxon>
        <taxon>Nitrososphaerota</taxon>
        <taxon>Conexivisphaeria</taxon>
        <taxon>Conexivisphaerales</taxon>
        <taxon>Conexivisphaeraceae</taxon>
        <taxon>Conexivisphaera</taxon>
    </lineage>
</organism>
<protein>
    <submittedName>
        <fullName evidence="2">Phosphoesterase</fullName>
    </submittedName>
</protein>
<dbReference type="InterPro" id="IPR024173">
    <property type="entry name" value="Pesterase_MJ0037-like"/>
</dbReference>
<feature type="domain" description="Calcineurin-like phosphoesterase" evidence="1">
    <location>
        <begin position="20"/>
        <end position="162"/>
    </location>
</feature>
<keyword evidence="3" id="KW-1185">Reference proteome</keyword>
<dbReference type="OrthoDB" id="10013at2157"/>
<dbReference type="GeneID" id="55584275"/>
<evidence type="ECO:0000259" key="1">
    <source>
        <dbReference type="Pfam" id="PF00149"/>
    </source>
</evidence>
<name>A0A4P2VBD1_9ARCH</name>
<dbReference type="EMBL" id="AP018732">
    <property type="protein sequence ID" value="BBE41846.1"/>
    <property type="molecule type" value="Genomic_DNA"/>
</dbReference>
<proteinExistence type="predicted"/>
<dbReference type="RefSeq" id="WP_174448142.1">
    <property type="nucleotide sequence ID" value="NZ_AP018732.1"/>
</dbReference>
<dbReference type="InterPro" id="IPR029052">
    <property type="entry name" value="Metallo-depent_PP-like"/>
</dbReference>